<dbReference type="Proteomes" id="UP000320857">
    <property type="component" value="Unassembled WGS sequence"/>
</dbReference>
<dbReference type="OrthoDB" id="482707at2"/>
<evidence type="ECO:0000256" key="1">
    <source>
        <dbReference type="SAM" id="SignalP"/>
    </source>
</evidence>
<evidence type="ECO:0000313" key="7">
    <source>
        <dbReference type="Proteomes" id="UP000525686"/>
    </source>
</evidence>
<evidence type="ECO:0000313" key="5">
    <source>
        <dbReference type="Proteomes" id="UP000320857"/>
    </source>
</evidence>
<reference evidence="6 7" key="2">
    <citation type="submission" date="2020-05" db="EMBL/GenBank/DDBJ databases">
        <title>Classification of alakaliphilic streptomycetes isolated from an alkaline soil next to Lonar Crater, India and a proposal for the recognition of Streptomyces alkaliterrae sp. nov.</title>
        <authorList>
            <person name="Golinska P."/>
        </authorList>
    </citation>
    <scope>NUCLEOTIDE SEQUENCE [LARGE SCALE GENOMIC DNA]</scope>
    <source>
        <strain evidence="7">OF3</strain>
        <strain evidence="6">OF8</strain>
    </source>
</reference>
<protein>
    <submittedName>
        <fullName evidence="4">DUF4360 domain-containing protein</fullName>
    </submittedName>
</protein>
<reference evidence="4 5" key="1">
    <citation type="submission" date="2019-10" db="EMBL/GenBank/DDBJ databases">
        <title>Streptomyces sp. nov., a novel actinobacterium isolated from alkaline environment.</title>
        <authorList>
            <person name="Golinska P."/>
        </authorList>
    </citation>
    <scope>NUCLEOTIDE SEQUENCE [LARGE SCALE GENOMIC DNA]</scope>
    <source>
        <strain evidence="4 5">OF1</strain>
    </source>
</reference>
<dbReference type="Pfam" id="PF14273">
    <property type="entry name" value="DUF4360"/>
    <property type="match status" value="1"/>
</dbReference>
<keyword evidence="5" id="KW-1185">Reference proteome</keyword>
<accession>A0A5P0YVS4</accession>
<reference evidence="2" key="3">
    <citation type="journal article" name="Syst. Appl. Microbiol.">
        <title>Streptomyces alkaliterrae sp. nov., isolated from an alkaline soil, and emended descriptions of Streptomyces alkaliphilus, Streptomyces calidiresistens and Streptomyces durbertensis.</title>
        <authorList>
            <person name="Swiecimska M."/>
            <person name="Golinska P."/>
            <person name="Nouioui I."/>
            <person name="Wypij M."/>
            <person name="Rai M."/>
            <person name="Sangal V."/>
            <person name="Goodfellow M."/>
        </authorList>
    </citation>
    <scope>NUCLEOTIDE SEQUENCE</scope>
    <source>
        <strain evidence="2">OF3</strain>
        <strain evidence="3">OF8</strain>
    </source>
</reference>
<dbReference type="PANTHER" id="PTHR38847">
    <property type="match status" value="1"/>
</dbReference>
<proteinExistence type="predicted"/>
<gene>
    <name evidence="4" type="ORF">FNX44_021470</name>
    <name evidence="2" type="ORF">H3146_19195</name>
    <name evidence="3" type="ORF">H3147_03545</name>
</gene>
<dbReference type="AlphaFoldDB" id="A0A5P0YVS4"/>
<organism evidence="4 5">
    <name type="scientific">Streptomyces alkaliterrae</name>
    <dbReference type="NCBI Taxonomy" id="2213162"/>
    <lineage>
        <taxon>Bacteria</taxon>
        <taxon>Bacillati</taxon>
        <taxon>Actinomycetota</taxon>
        <taxon>Actinomycetes</taxon>
        <taxon>Kitasatosporales</taxon>
        <taxon>Streptomycetaceae</taxon>
        <taxon>Streptomyces</taxon>
    </lineage>
</organism>
<name>A0A5P0YVS4_9ACTN</name>
<evidence type="ECO:0000313" key="6">
    <source>
        <dbReference type="Proteomes" id="UP000517765"/>
    </source>
</evidence>
<dbReference type="Proteomes" id="UP000517765">
    <property type="component" value="Unassembled WGS sequence"/>
</dbReference>
<keyword evidence="1" id="KW-0732">Signal</keyword>
<dbReference type="Proteomes" id="UP000525686">
    <property type="component" value="Unassembled WGS sequence"/>
</dbReference>
<evidence type="ECO:0000313" key="2">
    <source>
        <dbReference type="EMBL" id="MBB1255464.1"/>
    </source>
</evidence>
<evidence type="ECO:0000313" key="3">
    <source>
        <dbReference type="EMBL" id="MBB1257903.1"/>
    </source>
</evidence>
<dbReference type="EMBL" id="VJYK02000282">
    <property type="protein sequence ID" value="MQS04393.1"/>
    <property type="molecule type" value="Genomic_DNA"/>
</dbReference>
<dbReference type="PANTHER" id="PTHR38847:SF1">
    <property type="entry name" value="PSEUDOURIDINE SYNTHASE RSUA_RLUA-LIKE DOMAIN-CONTAINING PROTEIN"/>
    <property type="match status" value="1"/>
</dbReference>
<comment type="caution">
    <text evidence="4">The sequence shown here is derived from an EMBL/GenBank/DDBJ whole genome shotgun (WGS) entry which is preliminary data.</text>
</comment>
<evidence type="ECO:0000313" key="4">
    <source>
        <dbReference type="EMBL" id="MQS04393.1"/>
    </source>
</evidence>
<feature type="signal peptide" evidence="1">
    <location>
        <begin position="1"/>
        <end position="23"/>
    </location>
</feature>
<dbReference type="EMBL" id="JABJXA010000012">
    <property type="protein sequence ID" value="MBB1257903.1"/>
    <property type="molecule type" value="Genomic_DNA"/>
</dbReference>
<dbReference type="EMBL" id="JABJWZ010000206">
    <property type="protein sequence ID" value="MBB1255464.1"/>
    <property type="molecule type" value="Genomic_DNA"/>
</dbReference>
<feature type="chain" id="PRO_5036149097" evidence="1">
    <location>
        <begin position="24"/>
        <end position="214"/>
    </location>
</feature>
<dbReference type="InterPro" id="IPR025649">
    <property type="entry name" value="DUF4360"/>
</dbReference>
<sequence>MPRAVVVAGAALALLATAPNAQAAGGIEAPPDKIVIELATVNGSGCRPGTTAVAVAPDNTAFTVTYSEYLAHVGPNSAPTDFRKNCQLNLRVHVPHGFTYAIARADYRGFASLQRGAWGEQRANYYFQGMPETVQKNHRFNGAYNDNWQASDVTDVAQLVWAPCGEKRNFNINTELRVNRGSSNPATTSFMAMDSTDASVSTEYHLAWKTCPRK</sequence>
<dbReference type="RefSeq" id="WP_143650282.1">
    <property type="nucleotide sequence ID" value="NZ_JABJWZ010000206.1"/>
</dbReference>